<evidence type="ECO:0000256" key="1">
    <source>
        <dbReference type="ARBA" id="ARBA00005953"/>
    </source>
</evidence>
<evidence type="ECO:0000313" key="3">
    <source>
        <dbReference type="EMBL" id="SHE55828.1"/>
    </source>
</evidence>
<comment type="similarity">
    <text evidence="1">Belongs to the 4-hydroxybenzoyl-CoA thioesterase family.</text>
</comment>
<dbReference type="Pfam" id="PF13279">
    <property type="entry name" value="4HBT_2"/>
    <property type="match status" value="1"/>
</dbReference>
<dbReference type="PANTHER" id="PTHR31793">
    <property type="entry name" value="4-HYDROXYBENZOYL-COA THIOESTERASE FAMILY MEMBER"/>
    <property type="match status" value="1"/>
</dbReference>
<dbReference type="Gene3D" id="3.10.129.10">
    <property type="entry name" value="Hotdog Thioesterase"/>
    <property type="match status" value="1"/>
</dbReference>
<evidence type="ECO:0000313" key="4">
    <source>
        <dbReference type="Proteomes" id="UP000184346"/>
    </source>
</evidence>
<dbReference type="SUPFAM" id="SSF54637">
    <property type="entry name" value="Thioesterase/thiol ester dehydrase-isomerase"/>
    <property type="match status" value="1"/>
</dbReference>
<accession>A0A1M4UGR7</accession>
<evidence type="ECO:0000256" key="2">
    <source>
        <dbReference type="ARBA" id="ARBA00022801"/>
    </source>
</evidence>
<dbReference type="EMBL" id="FQUJ01000003">
    <property type="protein sequence ID" value="SHE55828.1"/>
    <property type="molecule type" value="Genomic_DNA"/>
</dbReference>
<dbReference type="CDD" id="cd00586">
    <property type="entry name" value="4HBT"/>
    <property type="match status" value="1"/>
</dbReference>
<dbReference type="OrthoDB" id="333038at2"/>
<dbReference type="InterPro" id="IPR050563">
    <property type="entry name" value="4-hydroxybenzoyl-CoA_TE"/>
</dbReference>
<organism evidence="3 4">
    <name type="scientific">Modicisalibacter ilicicola DSM 19980</name>
    <dbReference type="NCBI Taxonomy" id="1121942"/>
    <lineage>
        <taxon>Bacteria</taxon>
        <taxon>Pseudomonadati</taxon>
        <taxon>Pseudomonadota</taxon>
        <taxon>Gammaproteobacteria</taxon>
        <taxon>Oceanospirillales</taxon>
        <taxon>Halomonadaceae</taxon>
        <taxon>Modicisalibacter</taxon>
    </lineage>
</organism>
<dbReference type="GO" id="GO:0047617">
    <property type="term" value="F:fatty acyl-CoA hydrolase activity"/>
    <property type="evidence" value="ECO:0007669"/>
    <property type="project" value="TreeGrafter"/>
</dbReference>
<name>A0A1M4UGR7_9GAMM</name>
<keyword evidence="2" id="KW-0378">Hydrolase</keyword>
<proteinExistence type="inferred from homology"/>
<dbReference type="PANTHER" id="PTHR31793:SF27">
    <property type="entry name" value="NOVEL THIOESTERASE SUPERFAMILY DOMAIN AND SAPOSIN A-TYPE DOMAIN CONTAINING PROTEIN (0610012H03RIK)"/>
    <property type="match status" value="1"/>
</dbReference>
<protein>
    <submittedName>
        <fullName evidence="3">Acyl-CoA thioesterase FadM</fullName>
    </submittedName>
</protein>
<keyword evidence="4" id="KW-1185">Reference proteome</keyword>
<dbReference type="Proteomes" id="UP000184346">
    <property type="component" value="Unassembled WGS sequence"/>
</dbReference>
<reference evidence="3 4" key="1">
    <citation type="submission" date="2016-11" db="EMBL/GenBank/DDBJ databases">
        <authorList>
            <person name="Jaros S."/>
            <person name="Januszkiewicz K."/>
            <person name="Wedrychowicz H."/>
        </authorList>
    </citation>
    <scope>NUCLEOTIDE SEQUENCE [LARGE SCALE GENOMIC DNA]</scope>
    <source>
        <strain evidence="3 4">DSM 19980</strain>
    </source>
</reference>
<sequence>MERVQLEFPGGDVVHRYPLSVRIGDMNYGRHLGHDALLGLLHEARAQAFVALGFREWDVAGHTSVVADLAVQYRGEAKWPDTLEAETAIPRSQGRGLSVYQRLHRPTDERTIAVARMNLVLLDPATGRPVAVPDAVNEALDASRQQGSD</sequence>
<dbReference type="STRING" id="1121942.SAMN02745148_00626"/>
<dbReference type="InterPro" id="IPR029069">
    <property type="entry name" value="HotDog_dom_sf"/>
</dbReference>
<dbReference type="RefSeq" id="WP_072819679.1">
    <property type="nucleotide sequence ID" value="NZ_FQUJ01000003.1"/>
</dbReference>
<dbReference type="AlphaFoldDB" id="A0A1M4UGR7"/>
<gene>
    <name evidence="3" type="ORF">SAMN02745148_00626</name>
</gene>